<evidence type="ECO:0000313" key="5">
    <source>
        <dbReference type="Proteomes" id="UP000639772"/>
    </source>
</evidence>
<dbReference type="EMBL" id="JADCNL010000003">
    <property type="protein sequence ID" value="KAG0487922.1"/>
    <property type="molecule type" value="Genomic_DNA"/>
</dbReference>
<organism evidence="2 4">
    <name type="scientific">Vanilla planifolia</name>
    <name type="common">Vanilla</name>
    <dbReference type="NCBI Taxonomy" id="51239"/>
    <lineage>
        <taxon>Eukaryota</taxon>
        <taxon>Viridiplantae</taxon>
        <taxon>Streptophyta</taxon>
        <taxon>Embryophyta</taxon>
        <taxon>Tracheophyta</taxon>
        <taxon>Spermatophyta</taxon>
        <taxon>Magnoliopsida</taxon>
        <taxon>Liliopsida</taxon>
        <taxon>Asparagales</taxon>
        <taxon>Orchidaceae</taxon>
        <taxon>Vanilloideae</taxon>
        <taxon>Vanilleae</taxon>
        <taxon>Vanilla</taxon>
    </lineage>
</organism>
<evidence type="ECO:0000313" key="4">
    <source>
        <dbReference type="Proteomes" id="UP000636800"/>
    </source>
</evidence>
<keyword evidence="4" id="KW-1185">Reference proteome</keyword>
<comment type="caution">
    <text evidence="2">The sequence shown here is derived from an EMBL/GenBank/DDBJ whole genome shotgun (WGS) entry which is preliminary data.</text>
</comment>
<name>A0A835RL01_VANPL</name>
<dbReference type="EMBL" id="JADCNM010000003">
    <property type="protein sequence ID" value="KAG0489609.1"/>
    <property type="molecule type" value="Genomic_DNA"/>
</dbReference>
<evidence type="ECO:0000313" key="3">
    <source>
        <dbReference type="EMBL" id="KAG0489609.1"/>
    </source>
</evidence>
<dbReference type="Proteomes" id="UP000639772">
    <property type="component" value="Chromosome 3"/>
</dbReference>
<gene>
    <name evidence="3" type="ORF">HPP92_006472</name>
    <name evidence="2" type="ORF">HPP92_006733</name>
</gene>
<reference evidence="4 5" key="1">
    <citation type="journal article" date="2020" name="Nat. Food">
        <title>A phased Vanilla planifolia genome enables genetic improvement of flavour and production.</title>
        <authorList>
            <person name="Hasing T."/>
            <person name="Tang H."/>
            <person name="Brym M."/>
            <person name="Khazi F."/>
            <person name="Huang T."/>
            <person name="Chambers A.H."/>
        </authorList>
    </citation>
    <scope>NUCLEOTIDE SEQUENCE [LARGE SCALE GENOMIC DNA]</scope>
    <source>
        <tissue evidence="2">Leaf</tissue>
    </source>
</reference>
<sequence length="97" mass="10736">MRSPQTRHSARPSRTFVAAGGTDYPLEMDRGSHELPAPRWPEGGNPLAWTKWASRLVSELTTVLQLRQMFAEEEAAGGPPKKGEIHHHAGHRSVCVD</sequence>
<dbReference type="AlphaFoldDB" id="A0A835RL01"/>
<evidence type="ECO:0000313" key="2">
    <source>
        <dbReference type="EMBL" id="KAG0487922.1"/>
    </source>
</evidence>
<dbReference type="Proteomes" id="UP000636800">
    <property type="component" value="Chromosome 3"/>
</dbReference>
<evidence type="ECO:0000256" key="1">
    <source>
        <dbReference type="SAM" id="MobiDB-lite"/>
    </source>
</evidence>
<protein>
    <submittedName>
        <fullName evidence="2">Uncharacterized protein</fullName>
    </submittedName>
</protein>
<accession>A0A835RL01</accession>
<proteinExistence type="predicted"/>
<feature type="region of interest" description="Disordered" evidence="1">
    <location>
        <begin position="74"/>
        <end position="97"/>
    </location>
</feature>
<feature type="region of interest" description="Disordered" evidence="1">
    <location>
        <begin position="1"/>
        <end position="43"/>
    </location>
</feature>